<feature type="compositionally biased region" description="Basic and acidic residues" evidence="1">
    <location>
        <begin position="68"/>
        <end position="123"/>
    </location>
</feature>
<reference evidence="3" key="1">
    <citation type="journal article" date="2014" name="Genome Announc.">
        <title>Genome sequence and annotation of Acremonium chrysogenum, producer of the beta-lactam antibiotic cephalosporin C.</title>
        <authorList>
            <person name="Terfehr D."/>
            <person name="Dahlmann T.A."/>
            <person name="Specht T."/>
            <person name="Zadra I."/>
            <person name="Kuernsteiner H."/>
            <person name="Kueck U."/>
        </authorList>
    </citation>
    <scope>NUCLEOTIDE SEQUENCE [LARGE SCALE GENOMIC DNA]</scope>
    <source>
        <strain evidence="3">ATCC 11550 / CBS 779.69 / DSM 880 / IAM 14645 / JCM 23072 / IMI 49137</strain>
    </source>
</reference>
<keyword evidence="3" id="KW-1185">Reference proteome</keyword>
<feature type="compositionally biased region" description="Pro residues" evidence="1">
    <location>
        <begin position="340"/>
        <end position="349"/>
    </location>
</feature>
<protein>
    <submittedName>
        <fullName evidence="2">Uncharacterized protein</fullName>
    </submittedName>
</protein>
<dbReference type="HOGENOM" id="CLU_023635_0_0_1"/>
<name>A0A086SUS0_HAPC1</name>
<feature type="compositionally biased region" description="Basic residues" evidence="1">
    <location>
        <begin position="573"/>
        <end position="584"/>
    </location>
</feature>
<dbReference type="STRING" id="857340.A0A086SUS0"/>
<feature type="compositionally biased region" description="Polar residues" evidence="1">
    <location>
        <begin position="585"/>
        <end position="594"/>
    </location>
</feature>
<feature type="region of interest" description="Disordered" evidence="1">
    <location>
        <begin position="1"/>
        <end position="445"/>
    </location>
</feature>
<feature type="compositionally biased region" description="Gly residues" evidence="1">
    <location>
        <begin position="433"/>
        <end position="443"/>
    </location>
</feature>
<comment type="caution">
    <text evidence="2">The sequence shown here is derived from an EMBL/GenBank/DDBJ whole genome shotgun (WGS) entry which is preliminary data.</text>
</comment>
<proteinExistence type="predicted"/>
<feature type="compositionally biased region" description="Basic and acidic residues" evidence="1">
    <location>
        <begin position="474"/>
        <end position="504"/>
    </location>
</feature>
<dbReference type="EMBL" id="JPKY01000162">
    <property type="protein sequence ID" value="KFH40852.1"/>
    <property type="molecule type" value="Genomic_DNA"/>
</dbReference>
<dbReference type="OrthoDB" id="4898142at2759"/>
<feature type="region of interest" description="Disordered" evidence="1">
    <location>
        <begin position="542"/>
        <end position="611"/>
    </location>
</feature>
<dbReference type="AlphaFoldDB" id="A0A086SUS0"/>
<gene>
    <name evidence="2" type="ORF">ACRE_084440</name>
</gene>
<feature type="compositionally biased region" description="Basic and acidic residues" evidence="1">
    <location>
        <begin position="319"/>
        <end position="331"/>
    </location>
</feature>
<feature type="compositionally biased region" description="Polar residues" evidence="1">
    <location>
        <begin position="506"/>
        <end position="516"/>
    </location>
</feature>
<organism evidence="2 3">
    <name type="scientific">Hapsidospora chrysogenum (strain ATCC 11550 / CBS 779.69 / DSM 880 / IAM 14645 / JCM 23072 / IMI 49137)</name>
    <name type="common">Acremonium chrysogenum</name>
    <dbReference type="NCBI Taxonomy" id="857340"/>
    <lineage>
        <taxon>Eukaryota</taxon>
        <taxon>Fungi</taxon>
        <taxon>Dikarya</taxon>
        <taxon>Ascomycota</taxon>
        <taxon>Pezizomycotina</taxon>
        <taxon>Sordariomycetes</taxon>
        <taxon>Hypocreomycetidae</taxon>
        <taxon>Hypocreales</taxon>
        <taxon>Bionectriaceae</taxon>
        <taxon>Hapsidospora</taxon>
    </lineage>
</organism>
<feature type="compositionally biased region" description="Basic and acidic residues" evidence="1">
    <location>
        <begin position="253"/>
        <end position="264"/>
    </location>
</feature>
<feature type="compositionally biased region" description="Pro residues" evidence="1">
    <location>
        <begin position="229"/>
        <end position="238"/>
    </location>
</feature>
<sequence>MSGSKRHNIAFVEEADDDAGSSIEGVPNTRVYAYSEAPSTPTKELPNTGKSRRGDNSASSSDSLYRSARKEKEEARRARDARDARESRESREARRVKEQEREERDAEARRARAEAKAAKETSKALRKTRPQPPRHAATQPVIQQTPPYRRGQYDDPSHYGIPQPAVSGNRPRANTRPASYYAGQTRGGPPPTPSWQPSPMVPSPYGPVGSYPGPPPMYGGPPMHAIHGGPPPPSPTGPPRGYFDSGPVPPQHPPRDMLKQRFERPASAMGHRSSSSRNYASEVHYEYDDEPPYVSKRSSRSKKQDEDRKRMPPPQFKPASREVRDMRDMPRRPSTTAPPQTTPFQPPPRPESRHGHSRPPHGSHRRSVGFADHPTFDDDDLLDENDLFHDLSPQPPYPQRRKSMARTRRESLIYDDDEYEITPAGRSSRRGSIYGGAELGSGGASLESENKYMDALRYQEDVSGGAPVPLTAETLRKANKRGERVASSRSTRSSESRDESEYKRSNTTGITRSSSGGDDFTIKVSGPALVRVNGAEIECEDSEITFSNGGPGGSRGGSDHVSTMYQLEDRSQHRERKALPHRTRAPSQSDSQSRGYAPSHAPYDPYGGSFF</sequence>
<accession>A0A086SUS0</accession>
<feature type="compositionally biased region" description="Low complexity" evidence="1">
    <location>
        <begin position="56"/>
        <end position="66"/>
    </location>
</feature>
<feature type="region of interest" description="Disordered" evidence="1">
    <location>
        <begin position="462"/>
        <end position="523"/>
    </location>
</feature>
<evidence type="ECO:0000256" key="1">
    <source>
        <dbReference type="SAM" id="MobiDB-lite"/>
    </source>
</evidence>
<evidence type="ECO:0000313" key="3">
    <source>
        <dbReference type="Proteomes" id="UP000029964"/>
    </source>
</evidence>
<dbReference type="Proteomes" id="UP000029964">
    <property type="component" value="Unassembled WGS sequence"/>
</dbReference>
<feature type="compositionally biased region" description="Basic residues" evidence="1">
    <location>
        <begin position="355"/>
        <end position="367"/>
    </location>
</feature>
<evidence type="ECO:0000313" key="2">
    <source>
        <dbReference type="EMBL" id="KFH40852.1"/>
    </source>
</evidence>
<feature type="compositionally biased region" description="Pro residues" evidence="1">
    <location>
        <begin position="188"/>
        <end position="205"/>
    </location>
</feature>